<dbReference type="FunFam" id="3.40.50.720:FF:000084">
    <property type="entry name" value="Short-chain dehydrogenase reductase"/>
    <property type="match status" value="1"/>
</dbReference>
<evidence type="ECO:0000313" key="4">
    <source>
        <dbReference type="Proteomes" id="UP000400924"/>
    </source>
</evidence>
<dbReference type="GO" id="GO:0030497">
    <property type="term" value="P:fatty acid elongation"/>
    <property type="evidence" value="ECO:0007669"/>
    <property type="project" value="TreeGrafter"/>
</dbReference>
<name>A0A5N8X8S8_9ACTN</name>
<gene>
    <name evidence="3" type="ORF">FNH08_01110</name>
</gene>
<dbReference type="Pfam" id="PF13561">
    <property type="entry name" value="adh_short_C2"/>
    <property type="match status" value="1"/>
</dbReference>
<dbReference type="PRINTS" id="PR00080">
    <property type="entry name" value="SDRFAMILY"/>
</dbReference>
<proteinExistence type="inferred from homology"/>
<keyword evidence="4" id="KW-1185">Reference proteome</keyword>
<evidence type="ECO:0000256" key="2">
    <source>
        <dbReference type="ARBA" id="ARBA00023002"/>
    </source>
</evidence>
<dbReference type="SUPFAM" id="SSF51735">
    <property type="entry name" value="NAD(P)-binding Rossmann-fold domains"/>
    <property type="match status" value="1"/>
</dbReference>
<dbReference type="CDD" id="cd05233">
    <property type="entry name" value="SDR_c"/>
    <property type="match status" value="1"/>
</dbReference>
<dbReference type="OrthoDB" id="5173603at2"/>
<dbReference type="NCBIfam" id="NF005559">
    <property type="entry name" value="PRK07231.1"/>
    <property type="match status" value="1"/>
</dbReference>
<keyword evidence="2 3" id="KW-0560">Oxidoreductase</keyword>
<comment type="similarity">
    <text evidence="1">Belongs to the short-chain dehydrogenases/reductases (SDR) family.</text>
</comment>
<protein>
    <submittedName>
        <fullName evidence="3">Glucose 1-dehydrogenase</fullName>
        <ecNumber evidence="3">1.1.1.47</ecNumber>
    </submittedName>
</protein>
<dbReference type="InterPro" id="IPR036291">
    <property type="entry name" value="NAD(P)-bd_dom_sf"/>
</dbReference>
<comment type="caution">
    <text evidence="3">The sequence shown here is derived from an EMBL/GenBank/DDBJ whole genome shotgun (WGS) entry which is preliminary data.</text>
</comment>
<organism evidence="3 4">
    <name type="scientific">Streptomyces spongiae</name>
    <dbReference type="NCBI Taxonomy" id="565072"/>
    <lineage>
        <taxon>Bacteria</taxon>
        <taxon>Bacillati</taxon>
        <taxon>Actinomycetota</taxon>
        <taxon>Actinomycetes</taxon>
        <taxon>Kitasatosporales</taxon>
        <taxon>Streptomycetaceae</taxon>
        <taxon>Streptomyces</taxon>
    </lineage>
</organism>
<reference evidence="3 4" key="1">
    <citation type="submission" date="2019-07" db="EMBL/GenBank/DDBJ databases">
        <title>New species of Amycolatopsis and Streptomyces.</title>
        <authorList>
            <person name="Duangmal K."/>
            <person name="Teo W.F.A."/>
            <person name="Lipun K."/>
        </authorList>
    </citation>
    <scope>NUCLEOTIDE SEQUENCE [LARGE SCALE GENOMIC DNA]</scope>
    <source>
        <strain evidence="3 4">NBRC 106415</strain>
    </source>
</reference>
<dbReference type="PANTHER" id="PTHR42760">
    <property type="entry name" value="SHORT-CHAIN DEHYDROGENASES/REDUCTASES FAMILY MEMBER"/>
    <property type="match status" value="1"/>
</dbReference>
<dbReference type="AlphaFoldDB" id="A0A5N8X8S8"/>
<dbReference type="PANTHER" id="PTHR42760:SF40">
    <property type="entry name" value="3-OXOACYL-[ACYL-CARRIER-PROTEIN] REDUCTASE, CHLOROPLASTIC"/>
    <property type="match status" value="1"/>
</dbReference>
<dbReference type="PROSITE" id="PS00061">
    <property type="entry name" value="ADH_SHORT"/>
    <property type="match status" value="1"/>
</dbReference>
<dbReference type="GO" id="GO:0047936">
    <property type="term" value="F:glucose 1-dehydrogenase [NAD(P)+] activity"/>
    <property type="evidence" value="ECO:0007669"/>
    <property type="project" value="UniProtKB-EC"/>
</dbReference>
<evidence type="ECO:0000256" key="1">
    <source>
        <dbReference type="ARBA" id="ARBA00006484"/>
    </source>
</evidence>
<dbReference type="EMBL" id="VJZC01000003">
    <property type="protein sequence ID" value="MPY55839.1"/>
    <property type="molecule type" value="Genomic_DNA"/>
</dbReference>
<evidence type="ECO:0000313" key="3">
    <source>
        <dbReference type="EMBL" id="MPY55839.1"/>
    </source>
</evidence>
<dbReference type="Gene3D" id="3.40.50.720">
    <property type="entry name" value="NAD(P)-binding Rossmann-like Domain"/>
    <property type="match status" value="1"/>
</dbReference>
<dbReference type="Proteomes" id="UP000400924">
    <property type="component" value="Unassembled WGS sequence"/>
</dbReference>
<dbReference type="PRINTS" id="PR00081">
    <property type="entry name" value="GDHRDH"/>
</dbReference>
<dbReference type="EC" id="1.1.1.47" evidence="3"/>
<dbReference type="InterPro" id="IPR002347">
    <property type="entry name" value="SDR_fam"/>
</dbReference>
<accession>A0A5N8X8S8</accession>
<sequence length="273" mass="28587">MVFDVEGKVCVVTGAGRGIGYAIAMAYATNGGKVVGAARSAEDLAKLQKDIESAGGEAHVVKTDVTEKSEIDALAAAAVEKYGTIDVWVNNAGGFVDGAMCDWIDVEPDAMEEMWKLNVSSYVFGAQAAARVMRAGGKGGSLIFLSSLDALNACPGGEGCYGAAKAAITHIMQTMAVELGRYNIRVNAIAPGLVQTPLVEPFLTTPEIIDQRSQYYPLGRIGQSSDVANAALYMASEASSYVSGATLLVSGGAIFNSDPIRYLQAISAEQERR</sequence>
<dbReference type="InterPro" id="IPR020904">
    <property type="entry name" value="Sc_DH/Rdtase_CS"/>
</dbReference>